<dbReference type="Proteomes" id="UP001595556">
    <property type="component" value="Unassembled WGS sequence"/>
</dbReference>
<dbReference type="SUPFAM" id="SSF51197">
    <property type="entry name" value="Clavaminate synthase-like"/>
    <property type="match status" value="1"/>
</dbReference>
<proteinExistence type="predicted"/>
<dbReference type="GO" id="GO:0051213">
    <property type="term" value="F:dioxygenase activity"/>
    <property type="evidence" value="ECO:0007669"/>
    <property type="project" value="UniProtKB-KW"/>
</dbReference>
<dbReference type="Pfam" id="PF05721">
    <property type="entry name" value="PhyH"/>
    <property type="match status" value="1"/>
</dbReference>
<dbReference type="InterPro" id="IPR008775">
    <property type="entry name" value="Phytyl_CoA_dOase-like"/>
</dbReference>
<keyword evidence="2" id="KW-1185">Reference proteome</keyword>
<dbReference type="Gene3D" id="2.60.120.620">
    <property type="entry name" value="q2cbj1_9rhob like domain"/>
    <property type="match status" value="1"/>
</dbReference>
<sequence>MRFTDHGAELIQRAFDQTAALDLVNHLNELPAGAAGTRNLLCHGWCEELLARLRGHPKVVALLPANHAAVQCTLFEKSVDRNWLVPLHQDLSIPVASRVSGKHLNGWSKKEGVWYVQAPLDVLARLVALRIHVDPCPEDAGPLRVVPGSHHLGRIAEADAAKVRDQFGERTVTAQVGDVLAISPLVLHASSKATGSSRRRVIHVLFGPRDLPLGLQWANEHA</sequence>
<reference evidence="2" key="1">
    <citation type="journal article" date="2019" name="Int. J. Syst. Evol. Microbiol.">
        <title>The Global Catalogue of Microorganisms (GCM) 10K type strain sequencing project: providing services to taxonomists for standard genome sequencing and annotation.</title>
        <authorList>
            <consortium name="The Broad Institute Genomics Platform"/>
            <consortium name="The Broad Institute Genome Sequencing Center for Infectious Disease"/>
            <person name="Wu L."/>
            <person name="Ma J."/>
        </authorList>
    </citation>
    <scope>NUCLEOTIDE SEQUENCE [LARGE SCALE GENOMIC DNA]</scope>
    <source>
        <strain evidence="2">KCTC 52168</strain>
    </source>
</reference>
<organism evidence="1 2">
    <name type="scientific">Piscinibacterium candidicorallinum</name>
    <dbReference type="NCBI Taxonomy" id="1793872"/>
    <lineage>
        <taxon>Bacteria</taxon>
        <taxon>Pseudomonadati</taxon>
        <taxon>Pseudomonadota</taxon>
        <taxon>Betaproteobacteria</taxon>
        <taxon>Burkholderiales</taxon>
        <taxon>Piscinibacterium</taxon>
    </lineage>
</organism>
<protein>
    <submittedName>
        <fullName evidence="1">Phytanoyl-CoA dioxygenase family protein</fullName>
    </submittedName>
</protein>
<name>A0ABV7GZB8_9BURK</name>
<accession>A0ABV7GZB8</accession>
<dbReference type="RefSeq" id="WP_377301705.1">
    <property type="nucleotide sequence ID" value="NZ_CP180191.1"/>
</dbReference>
<evidence type="ECO:0000313" key="2">
    <source>
        <dbReference type="Proteomes" id="UP001595556"/>
    </source>
</evidence>
<evidence type="ECO:0000313" key="1">
    <source>
        <dbReference type="EMBL" id="MFC3147018.1"/>
    </source>
</evidence>
<keyword evidence="1" id="KW-0560">Oxidoreductase</keyword>
<keyword evidence="1" id="KW-0223">Dioxygenase</keyword>
<gene>
    <name evidence="1" type="ORF">ACFOEN_05090</name>
</gene>
<comment type="caution">
    <text evidence="1">The sequence shown here is derived from an EMBL/GenBank/DDBJ whole genome shotgun (WGS) entry which is preliminary data.</text>
</comment>
<dbReference type="EMBL" id="JBHRTI010000003">
    <property type="protein sequence ID" value="MFC3147018.1"/>
    <property type="molecule type" value="Genomic_DNA"/>
</dbReference>